<evidence type="ECO:0000313" key="2">
    <source>
        <dbReference type="EMBL" id="MBB4935245.1"/>
    </source>
</evidence>
<feature type="compositionally biased region" description="Basic and acidic residues" evidence="1">
    <location>
        <begin position="7"/>
        <end position="51"/>
    </location>
</feature>
<dbReference type="RefSeq" id="WP_184585001.1">
    <property type="nucleotide sequence ID" value="NZ_JACHJT010000002.1"/>
</dbReference>
<reference evidence="2 3" key="1">
    <citation type="submission" date="2020-08" db="EMBL/GenBank/DDBJ databases">
        <title>Sequencing the genomes of 1000 actinobacteria strains.</title>
        <authorList>
            <person name="Klenk H.-P."/>
        </authorList>
    </citation>
    <scope>NUCLEOTIDE SEQUENCE [LARGE SCALE GENOMIC DNA]</scope>
    <source>
        <strain evidence="2 3">DSM 102030</strain>
    </source>
</reference>
<protein>
    <submittedName>
        <fullName evidence="2">Uncharacterized protein</fullName>
    </submittedName>
</protein>
<accession>A0A7W7RNI0</accession>
<evidence type="ECO:0000256" key="1">
    <source>
        <dbReference type="SAM" id="MobiDB-lite"/>
    </source>
</evidence>
<proteinExistence type="predicted"/>
<dbReference type="Proteomes" id="UP000523007">
    <property type="component" value="Unassembled WGS sequence"/>
</dbReference>
<sequence length="57" mass="6669">MTQPEESIEKTTDTDDVLPKERGDEARKSPDTRREMRAELRDAMEETGTDREDLEEE</sequence>
<name>A0A7W7RNI0_9ACTN</name>
<feature type="region of interest" description="Disordered" evidence="1">
    <location>
        <begin position="1"/>
        <end position="57"/>
    </location>
</feature>
<dbReference type="AlphaFoldDB" id="A0A7W7RNI0"/>
<dbReference type="EMBL" id="JACHJT010000002">
    <property type="protein sequence ID" value="MBB4935245.1"/>
    <property type="molecule type" value="Genomic_DNA"/>
</dbReference>
<gene>
    <name evidence="2" type="ORF">F4561_006139</name>
</gene>
<evidence type="ECO:0000313" key="3">
    <source>
        <dbReference type="Proteomes" id="UP000523007"/>
    </source>
</evidence>
<organism evidence="2 3">
    <name type="scientific">Lipingzhangella halophila</name>
    <dbReference type="NCBI Taxonomy" id="1783352"/>
    <lineage>
        <taxon>Bacteria</taxon>
        <taxon>Bacillati</taxon>
        <taxon>Actinomycetota</taxon>
        <taxon>Actinomycetes</taxon>
        <taxon>Streptosporangiales</taxon>
        <taxon>Nocardiopsidaceae</taxon>
        <taxon>Lipingzhangella</taxon>
    </lineage>
</organism>
<keyword evidence="3" id="KW-1185">Reference proteome</keyword>
<comment type="caution">
    <text evidence="2">The sequence shown here is derived from an EMBL/GenBank/DDBJ whole genome shotgun (WGS) entry which is preliminary data.</text>
</comment>